<evidence type="ECO:0000256" key="5">
    <source>
        <dbReference type="ARBA" id="ARBA00022722"/>
    </source>
</evidence>
<evidence type="ECO:0000256" key="1">
    <source>
        <dbReference type="ARBA" id="ARBA00001946"/>
    </source>
</evidence>
<dbReference type="FunFam" id="3.30.2170.10:FF:000002">
    <property type="entry name" value="Endonuclease V"/>
    <property type="match status" value="1"/>
</dbReference>
<dbReference type="GO" id="GO:0005730">
    <property type="term" value="C:nucleolus"/>
    <property type="evidence" value="ECO:0007669"/>
    <property type="project" value="UniProtKB-SubCell"/>
</dbReference>
<evidence type="ECO:0000256" key="9">
    <source>
        <dbReference type="ARBA" id="ARBA00022842"/>
    </source>
</evidence>
<dbReference type="Proteomes" id="UP001318040">
    <property type="component" value="Chromosome 58"/>
</dbReference>
<feature type="compositionally biased region" description="Acidic residues" evidence="17">
    <location>
        <begin position="315"/>
        <end position="329"/>
    </location>
</feature>
<keyword evidence="10" id="KW-0694">RNA-binding</keyword>
<evidence type="ECO:0000256" key="6">
    <source>
        <dbReference type="ARBA" id="ARBA00022723"/>
    </source>
</evidence>
<comment type="subunit">
    <text evidence="15">Monomer. Interacts with PABPC1; the interaction is RNA-dependent and stimulates ENDOV activity.</text>
</comment>
<dbReference type="GO" id="GO:0010494">
    <property type="term" value="C:cytoplasmic stress granule"/>
    <property type="evidence" value="ECO:0007669"/>
    <property type="project" value="UniProtKB-SubCell"/>
</dbReference>
<name>A0AAJ7U930_PETMA</name>
<protein>
    <recommendedName>
        <fullName evidence="16">Endonuclease V</fullName>
    </recommendedName>
</protein>
<evidence type="ECO:0000256" key="8">
    <source>
        <dbReference type="ARBA" id="ARBA00022801"/>
    </source>
</evidence>
<keyword evidence="6" id="KW-0479">Metal-binding</keyword>
<dbReference type="GO" id="GO:0046872">
    <property type="term" value="F:metal ion binding"/>
    <property type="evidence" value="ECO:0007669"/>
    <property type="project" value="UniProtKB-KW"/>
</dbReference>
<dbReference type="GO" id="GO:0016891">
    <property type="term" value="F:RNA endonuclease activity producing 5'-phosphomonoesters, hydrolytic mechanism"/>
    <property type="evidence" value="ECO:0007669"/>
    <property type="project" value="TreeGrafter"/>
</dbReference>
<proteinExistence type="inferred from homology"/>
<evidence type="ECO:0000256" key="3">
    <source>
        <dbReference type="ARBA" id="ARBA00004604"/>
    </source>
</evidence>
<dbReference type="CDD" id="cd06559">
    <property type="entry name" value="Endonuclease_V"/>
    <property type="match status" value="1"/>
</dbReference>
<keyword evidence="18" id="KW-1185">Reference proteome</keyword>
<dbReference type="PANTHER" id="PTHR28511:SF1">
    <property type="entry name" value="ENDONUCLEASE V"/>
    <property type="match status" value="1"/>
</dbReference>
<evidence type="ECO:0000256" key="15">
    <source>
        <dbReference type="ARBA" id="ARBA00061971"/>
    </source>
</evidence>
<dbReference type="AlphaFoldDB" id="A0AAJ7U930"/>
<evidence type="ECO:0000256" key="14">
    <source>
        <dbReference type="ARBA" id="ARBA00061268"/>
    </source>
</evidence>
<dbReference type="GO" id="GO:0003727">
    <property type="term" value="F:single-stranded RNA binding"/>
    <property type="evidence" value="ECO:0007669"/>
    <property type="project" value="TreeGrafter"/>
</dbReference>
<evidence type="ECO:0000256" key="7">
    <source>
        <dbReference type="ARBA" id="ARBA00022759"/>
    </source>
</evidence>
<keyword evidence="5" id="KW-0540">Nuclease</keyword>
<dbReference type="RefSeq" id="XP_032831984.1">
    <property type="nucleotide sequence ID" value="XM_032976093.1"/>
</dbReference>
<dbReference type="KEGG" id="pmrn:116955110"/>
<evidence type="ECO:0000256" key="11">
    <source>
        <dbReference type="ARBA" id="ARBA00023125"/>
    </source>
</evidence>
<evidence type="ECO:0000256" key="2">
    <source>
        <dbReference type="ARBA" id="ARBA00004210"/>
    </source>
</evidence>
<dbReference type="CTD" id="284131"/>
<dbReference type="InterPro" id="IPR007581">
    <property type="entry name" value="Endonuclease-V"/>
</dbReference>
<dbReference type="Gene3D" id="3.30.2170.10">
    <property type="entry name" value="archaeoglobus fulgidus dsm 4304 superfamily"/>
    <property type="match status" value="1"/>
</dbReference>
<evidence type="ECO:0000256" key="10">
    <source>
        <dbReference type="ARBA" id="ARBA00022884"/>
    </source>
</evidence>
<keyword evidence="8" id="KW-0378">Hydrolase</keyword>
<sequence>MSGGRQKSFQVTGDVQPALRRRWLGWTHHTLLSRLKHVVRAGARSSGSRSCWRDDVLLGVDVGRRSREQEELRGSLLETDTESWAQGGDLATSGLRLLGGCDVSYLAAKPDVACATLAVLSFPELEVVYEDSRLVDLSAPYVPGFLAARESRFILDAVLRLRETRPELEPQVMMVDGNGILHYKGFGLACHLGVLAALPCVGVAKDLLQVDGLQKDGAHRHKIKALNGKGDTFPLVGNSGKILGMAVRSSSLCSNPVYVSVGHRVSLDTAVRLTLSCSKFRVPEPIRQADIRSREFLREKFPIPQPRLPRGSNGEQEEEEQGEEEEKNS</sequence>
<comment type="function">
    <text evidence="13">Endoribonuclease that specifically cleaves inosine-containing RNAs: cleaves RNA at the second phosphodiester bond 3' to inosine. Active against both single-stranded and double-stranded RNAs. Has strong preference for single-stranded RNAs (ssRNAs) toward double-stranded RNAs (dsRNAs). Cleaves mRNAs and tRNAs containing inosine. Also able to cleave structure-specific dsRNA substrates containing the specific sites 5'-IIUI-3' and 5'-UIUU-3'. Inosine is present in a number of RNAs following editing; the function of inosine-specific endoribonuclease is still unclear: it could either play a regulatory role in edited RNAs, or be involved in antiviral response by removing the hyperedited long viral dsRNA genome that has undergone A-to-I editing. Binds branched DNA structures.</text>
</comment>
<comment type="similarity">
    <text evidence="14">Belongs to the endonuclease V family.</text>
</comment>
<keyword evidence="7 19" id="KW-0255">Endonuclease</keyword>
<dbReference type="Pfam" id="PF04493">
    <property type="entry name" value="Endonuclease_5"/>
    <property type="match status" value="1"/>
</dbReference>
<gene>
    <name evidence="19" type="primary">ENDOV</name>
</gene>
<comment type="cofactor">
    <cofactor evidence="1">
        <name>Mg(2+)</name>
        <dbReference type="ChEBI" id="CHEBI:18420"/>
    </cofactor>
</comment>
<reference evidence="19" key="1">
    <citation type="submission" date="2025-08" db="UniProtKB">
        <authorList>
            <consortium name="RefSeq"/>
        </authorList>
    </citation>
    <scope>IDENTIFICATION</scope>
    <source>
        <tissue evidence="19">Sperm</tissue>
    </source>
</reference>
<keyword evidence="9" id="KW-0460">Magnesium</keyword>
<dbReference type="PANTHER" id="PTHR28511">
    <property type="entry name" value="ENDONUCLEASE V"/>
    <property type="match status" value="1"/>
</dbReference>
<evidence type="ECO:0000313" key="19">
    <source>
        <dbReference type="RefSeq" id="XP_032831984.1"/>
    </source>
</evidence>
<comment type="subcellular location">
    <subcellularLocation>
        <location evidence="2">Cytoplasm</location>
        <location evidence="2">Stress granule</location>
    </subcellularLocation>
    <subcellularLocation>
        <location evidence="3">Nucleus</location>
        <location evidence="3">Nucleolus</location>
    </subcellularLocation>
</comment>
<organism evidence="18 19">
    <name type="scientific">Petromyzon marinus</name>
    <name type="common">Sea lamprey</name>
    <dbReference type="NCBI Taxonomy" id="7757"/>
    <lineage>
        <taxon>Eukaryota</taxon>
        <taxon>Metazoa</taxon>
        <taxon>Chordata</taxon>
        <taxon>Craniata</taxon>
        <taxon>Vertebrata</taxon>
        <taxon>Cyclostomata</taxon>
        <taxon>Hyperoartia</taxon>
        <taxon>Petromyzontiformes</taxon>
        <taxon>Petromyzontidae</taxon>
        <taxon>Petromyzon</taxon>
    </lineage>
</organism>
<keyword evidence="12" id="KW-0539">Nucleus</keyword>
<dbReference type="GO" id="GO:0006281">
    <property type="term" value="P:DNA repair"/>
    <property type="evidence" value="ECO:0007669"/>
    <property type="project" value="InterPro"/>
</dbReference>
<keyword evidence="11" id="KW-0238">DNA-binding</keyword>
<accession>A0AAJ7U930</accession>
<evidence type="ECO:0000313" key="18">
    <source>
        <dbReference type="Proteomes" id="UP001318040"/>
    </source>
</evidence>
<evidence type="ECO:0000256" key="12">
    <source>
        <dbReference type="ARBA" id="ARBA00023242"/>
    </source>
</evidence>
<evidence type="ECO:0000256" key="16">
    <source>
        <dbReference type="ARBA" id="ARBA00071695"/>
    </source>
</evidence>
<dbReference type="HAMAP" id="MF_00801">
    <property type="entry name" value="Endonuclease_5"/>
    <property type="match status" value="1"/>
</dbReference>
<evidence type="ECO:0000256" key="17">
    <source>
        <dbReference type="SAM" id="MobiDB-lite"/>
    </source>
</evidence>
<dbReference type="GO" id="GO:0003677">
    <property type="term" value="F:DNA binding"/>
    <property type="evidence" value="ECO:0007669"/>
    <property type="project" value="UniProtKB-KW"/>
</dbReference>
<feature type="region of interest" description="Disordered" evidence="17">
    <location>
        <begin position="300"/>
        <end position="329"/>
    </location>
</feature>
<keyword evidence="4" id="KW-0963">Cytoplasm</keyword>
<evidence type="ECO:0000256" key="4">
    <source>
        <dbReference type="ARBA" id="ARBA00022490"/>
    </source>
</evidence>
<evidence type="ECO:0000256" key="13">
    <source>
        <dbReference type="ARBA" id="ARBA00056032"/>
    </source>
</evidence>